<proteinExistence type="predicted"/>
<dbReference type="EMBL" id="LC600801">
    <property type="protein sequence ID" value="BCQ06397.1"/>
    <property type="molecule type" value="Genomic_DNA"/>
</dbReference>
<accession>A0A7R7TQS2</accession>
<feature type="transmembrane region" description="Helical" evidence="1">
    <location>
        <begin position="21"/>
        <end position="42"/>
    </location>
</feature>
<organism evidence="2">
    <name type="scientific">Cellana nigrlineata</name>
    <dbReference type="NCBI Taxonomy" id="1933376"/>
    <lineage>
        <taxon>Eukaryota</taxon>
        <taxon>Metazoa</taxon>
        <taxon>Spiralia</taxon>
        <taxon>Lophotrochozoa</taxon>
        <taxon>Mollusca</taxon>
        <taxon>Gastropoda</taxon>
        <taxon>Patellogastropoda</taxon>
        <taxon>Lottioidea</taxon>
        <taxon>Nacellidae</taxon>
        <taxon>Cellana</taxon>
    </lineage>
</organism>
<keyword evidence="1" id="KW-1133">Transmembrane helix</keyword>
<feature type="transmembrane region" description="Helical" evidence="1">
    <location>
        <begin position="131"/>
        <end position="154"/>
    </location>
</feature>
<keyword evidence="2" id="KW-0496">Mitochondrion</keyword>
<reference evidence="2" key="1">
    <citation type="submission" date="2021-01" db="EMBL/GenBank/DDBJ databases">
        <title>Complete mitochondrial genome of the Pacific limpet Cellana nigrolineata (Gastropoda: Patellogastropoda) determined by shotgun sequencing using the Illumina NGS platform.</title>
        <authorList>
            <person name="Nakashima"/>
            <person name="S"/>
            <person name="Shimizu M."/>
            <person name="Hirota K."/>
            <person name="Hiruta S.F."/>
            <person name="Nakaji N."/>
            <person name="Fujita T."/>
            <person name="Sasaki"/>
            <person name="T"/>
            <person name="Setiamarga D.H.E."/>
        </authorList>
    </citation>
    <scope>NUCLEOTIDE SEQUENCE</scope>
</reference>
<keyword evidence="1" id="KW-0812">Transmembrane</keyword>
<geneLocation type="mitochondrion" evidence="2"/>
<evidence type="ECO:0000313" key="2">
    <source>
        <dbReference type="EMBL" id="BCQ06397.1"/>
    </source>
</evidence>
<keyword evidence="1" id="KW-0472">Membrane</keyword>
<sequence>MIISSILLSMILMTPMMMQPMSLGLNLMLVISLTSIFMASFISTWYSYMLFLIYVGGLLVMFAYVASIIPNHLFSSMKTITMILILSVIFFYIVLVTFTPDTSTTQTFSYLLSQKWQLSTTPSYLISSQSFFIILFLAIILFTNLLSVVKVCYYQGGPLRPFHMN</sequence>
<name>A0A7R7TQS2_9GAST</name>
<feature type="transmembrane region" description="Helical" evidence="1">
    <location>
        <begin position="48"/>
        <end position="67"/>
    </location>
</feature>
<evidence type="ECO:0000256" key="1">
    <source>
        <dbReference type="SAM" id="Phobius"/>
    </source>
</evidence>
<feature type="transmembrane region" description="Helical" evidence="1">
    <location>
        <begin position="79"/>
        <end position="98"/>
    </location>
</feature>
<dbReference type="AlphaFoldDB" id="A0A7R7TQS2"/>
<gene>
    <name evidence="2" type="primary">ND6</name>
</gene>
<protein>
    <submittedName>
        <fullName evidence="2">NADH dehydrogenase subunit 6</fullName>
    </submittedName>
</protein>